<evidence type="ECO:0000259" key="3">
    <source>
        <dbReference type="PROSITE" id="PS50835"/>
    </source>
</evidence>
<feature type="domain" description="Ig-like" evidence="3">
    <location>
        <begin position="668"/>
        <end position="706"/>
    </location>
</feature>
<organism evidence="4">
    <name type="scientific">Ginglymostoma cirratum</name>
    <name type="common">Nurse shark</name>
    <name type="synonym">Squalus cirratus</name>
    <dbReference type="NCBI Taxonomy" id="7801"/>
    <lineage>
        <taxon>Eukaryota</taxon>
        <taxon>Metazoa</taxon>
        <taxon>Chordata</taxon>
        <taxon>Craniata</taxon>
        <taxon>Vertebrata</taxon>
        <taxon>Chondrichthyes</taxon>
        <taxon>Elasmobranchii</taxon>
        <taxon>Galeomorphii</taxon>
        <taxon>Galeoidea</taxon>
        <taxon>Orectolobiformes</taxon>
        <taxon>Ginglymostomatidae</taxon>
        <taxon>Ginglymostoma</taxon>
    </lineage>
</organism>
<feature type="domain" description="Ig-like" evidence="3">
    <location>
        <begin position="774"/>
        <end position="860"/>
    </location>
</feature>
<evidence type="ECO:0000313" key="4">
    <source>
        <dbReference type="EMBL" id="QTT61906.1"/>
    </source>
</evidence>
<dbReference type="PANTHER" id="PTHR23411">
    <property type="entry name" value="TAPASIN"/>
    <property type="match status" value="1"/>
</dbReference>
<dbReference type="InterPro" id="IPR003599">
    <property type="entry name" value="Ig_sub"/>
</dbReference>
<protein>
    <submittedName>
        <fullName evidence="4">Natural killer cell cytotoxicity receptor 3 ligand (B7H6)</fullName>
    </submittedName>
</protein>
<dbReference type="InterPro" id="IPR050380">
    <property type="entry name" value="Immune_Resp_Modulators"/>
</dbReference>
<dbReference type="Pfam" id="PF07686">
    <property type="entry name" value="V-set"/>
    <property type="match status" value="1"/>
</dbReference>
<reference evidence="4" key="1">
    <citation type="journal article" date="2021" name="Immunogenetics">
        <title>Analysis of shark NCR3 family genes reveals primordial features of vertebrate NKp30.</title>
        <authorList>
            <person name="Kinlein A."/>
            <person name="Janes M.E."/>
            <person name="Kincer J."/>
            <person name="Almeida T."/>
            <person name="Matz H."/>
            <person name="Sui J."/>
            <person name="Criscitiello M.F."/>
            <person name="Flajnik M.F."/>
            <person name="Ohta Y."/>
        </authorList>
    </citation>
    <scope>NUCLEOTIDE SEQUENCE</scope>
    <source>
        <tissue evidence="4">Spleen</tissue>
    </source>
</reference>
<keyword evidence="4" id="KW-0675">Receptor</keyword>
<dbReference type="Gene3D" id="2.60.40.10">
    <property type="entry name" value="Immunoglobulins"/>
    <property type="match status" value="9"/>
</dbReference>
<feature type="domain" description="Ig-like" evidence="3">
    <location>
        <begin position="563"/>
        <end position="658"/>
    </location>
</feature>
<evidence type="ECO:0000256" key="2">
    <source>
        <dbReference type="SAM" id="Phobius"/>
    </source>
</evidence>
<dbReference type="SUPFAM" id="SSF48726">
    <property type="entry name" value="Immunoglobulin"/>
    <property type="match status" value="8"/>
</dbReference>
<proteinExistence type="evidence at transcript level"/>
<feature type="transmembrane region" description="Helical" evidence="2">
    <location>
        <begin position="259"/>
        <end position="284"/>
    </location>
</feature>
<evidence type="ECO:0000256" key="1">
    <source>
        <dbReference type="ARBA" id="ARBA00023180"/>
    </source>
</evidence>
<name>A0A8A9WSM4_GINCI</name>
<dbReference type="InterPro" id="IPR007110">
    <property type="entry name" value="Ig-like_dom"/>
</dbReference>
<dbReference type="SMART" id="SM00409">
    <property type="entry name" value="IG"/>
    <property type="match status" value="4"/>
</dbReference>
<keyword evidence="2" id="KW-1133">Transmembrane helix</keyword>
<feature type="domain" description="Ig-like" evidence="3">
    <location>
        <begin position="147"/>
        <end position="249"/>
    </location>
</feature>
<dbReference type="CDD" id="cd00098">
    <property type="entry name" value="IgC1"/>
    <property type="match status" value="2"/>
</dbReference>
<dbReference type="PROSITE" id="PS00290">
    <property type="entry name" value="IG_MHC"/>
    <property type="match status" value="1"/>
</dbReference>
<dbReference type="InterPro" id="IPR013106">
    <property type="entry name" value="Ig_V-set"/>
</dbReference>
<dbReference type="Pfam" id="PF07654">
    <property type="entry name" value="C1-set"/>
    <property type="match status" value="5"/>
</dbReference>
<dbReference type="SMART" id="SM00407">
    <property type="entry name" value="IGc1"/>
    <property type="match status" value="4"/>
</dbReference>
<keyword evidence="2" id="KW-0812">Transmembrane</keyword>
<dbReference type="EMBL" id="MT914163">
    <property type="protein sequence ID" value="QTT61906.1"/>
    <property type="molecule type" value="mRNA"/>
</dbReference>
<dbReference type="InterPro" id="IPR036179">
    <property type="entry name" value="Ig-like_dom_sf"/>
</dbReference>
<feature type="domain" description="Ig-like" evidence="3">
    <location>
        <begin position="875"/>
        <end position="970"/>
    </location>
</feature>
<dbReference type="InterPro" id="IPR003006">
    <property type="entry name" value="Ig/MHC_CS"/>
</dbReference>
<dbReference type="PROSITE" id="PS50835">
    <property type="entry name" value="IG_LIKE"/>
    <property type="match status" value="8"/>
</dbReference>
<accession>A0A8A9WSM4</accession>
<dbReference type="InterPro" id="IPR013783">
    <property type="entry name" value="Ig-like_fold"/>
</dbReference>
<feature type="domain" description="Ig-like" evidence="3">
    <location>
        <begin position="992"/>
        <end position="1034"/>
    </location>
</feature>
<sequence>MLLERRYLQMRVKASAEALLLYAVFALWFARVAETLDVTIFSNPTNVFVTENVSLECKFTGSTAFSLTNVGVQWFGPSRKEIYTFDGSKHTSKRQGAKIFEAGLRKGDASLFLPNIQIEDEGNYTCIVFVTPLKAEKSSELQVSAEPEVHLSTDHITVQNGTERSVSCNVKGFYPNQLDVIWEKETTKGIEELKDHFCTGALISMDNRTFSVSSRVWIEPTLKDNGNVYRCIVKHRSCPKDIIRTTRLTVKEPEKDSSVGAVVGSIIGAFVVCGTVLFIAWFFWRTIKVPPEIIEMKPSSVIHHLEENFINYQVYGFKPSKIRVVLILKRRENGNGKEILDWNSTDGYNINNVQSMCRNNEDEGRLLINCCEEDKSFSPSEPTLSCNSNRTFKLEGTVKVCPDVKSDNGAELILQVYHDTVSQPKSKAITLDVKAVPPKISNIVVPLHIYHNEPAALICSIIGFKPKSLQITWQQIRKDNNVELVRWHQDRTIFATNNGNKPKYHHQISEVEYEDKSYGITSVLVILPDILRDQETRYICEVKHNDSDTIKQKDTFLQITARPKLDRIVCDVEKPVAGECMTLQCQIRSFYPPGITITWLKQGEKVTENFEQSEPTLGIDGLYHLTTSVKSTLSRTDVGKKYTCQVSHESLAQPLEVDWVVDQLILAPKLTEVTVDPVHPEVGKPVTLFCKAYDFYPKDNEIFWLKGFEKTEGGIEMGDIVFDGSSGSYSRWSKRTFTPTYVDHGKEFKMQILHTGTSNKPVSSSHVLTIFGMPYVEDIKLDPPEAKYGSYLTMTCRITNFLPQDIDAAWQQNGNRVVKGITVKGPVKEKDGCFSVTSQLRIIPTAVNFNQEFSFQVCHIKLKAPVIKRTVLILPALSPTLSSINVDPNSPEVNQKLTLSVTLTKYAPAAVKVRWFKNKTPCSEVINQPAEIAEDGLFSSVTSTEFVVTEKDHKCVISCEVSHPATKEVQEKTYWLFLKGIENEESPYSNLPKDEGVSQITCKTPHPQAGQPVTMSCTVTGSALEDSHITWYKDIYPLDETNCIKNKSFETGVGFTTALTYTPKQEDDNCHFQVDIITEMDPISRYFTLKLT</sequence>
<feature type="domain" description="Ig-like" evidence="3">
    <location>
        <begin position="438"/>
        <end position="551"/>
    </location>
</feature>
<feature type="domain" description="Ig-like" evidence="3">
    <location>
        <begin position="51"/>
        <end position="144"/>
    </location>
</feature>
<dbReference type="AlphaFoldDB" id="A0A8A9WSM4"/>
<dbReference type="InterPro" id="IPR003597">
    <property type="entry name" value="Ig_C1-set"/>
</dbReference>
<keyword evidence="2" id="KW-0472">Membrane</keyword>
<keyword evidence="1" id="KW-0325">Glycoprotein</keyword>